<dbReference type="HOGENOM" id="CLU_2830712_0_0_1"/>
<dbReference type="InParanoid" id="A0A0C2SA14"/>
<dbReference type="Proteomes" id="UP000054549">
    <property type="component" value="Unassembled WGS sequence"/>
</dbReference>
<evidence type="ECO:0000313" key="1">
    <source>
        <dbReference type="EMBL" id="KIL59635.1"/>
    </source>
</evidence>
<protein>
    <submittedName>
        <fullName evidence="1">Uncharacterized protein</fullName>
    </submittedName>
</protein>
<proteinExistence type="predicted"/>
<reference evidence="1 2" key="1">
    <citation type="submission" date="2014-04" db="EMBL/GenBank/DDBJ databases">
        <title>Evolutionary Origins and Diversification of the Mycorrhizal Mutualists.</title>
        <authorList>
            <consortium name="DOE Joint Genome Institute"/>
            <consortium name="Mycorrhizal Genomics Consortium"/>
            <person name="Kohler A."/>
            <person name="Kuo A."/>
            <person name="Nagy L.G."/>
            <person name="Floudas D."/>
            <person name="Copeland A."/>
            <person name="Barry K.W."/>
            <person name="Cichocki N."/>
            <person name="Veneault-Fourrey C."/>
            <person name="LaButti K."/>
            <person name="Lindquist E.A."/>
            <person name="Lipzen A."/>
            <person name="Lundell T."/>
            <person name="Morin E."/>
            <person name="Murat C."/>
            <person name="Riley R."/>
            <person name="Ohm R."/>
            <person name="Sun H."/>
            <person name="Tunlid A."/>
            <person name="Henrissat B."/>
            <person name="Grigoriev I.V."/>
            <person name="Hibbett D.S."/>
            <person name="Martin F."/>
        </authorList>
    </citation>
    <scope>NUCLEOTIDE SEQUENCE [LARGE SCALE GENOMIC DNA]</scope>
    <source>
        <strain evidence="1 2">Koide BX008</strain>
    </source>
</reference>
<keyword evidence="2" id="KW-1185">Reference proteome</keyword>
<gene>
    <name evidence="1" type="ORF">M378DRAFT_169023</name>
</gene>
<accession>A0A0C2SA14</accession>
<dbReference type="EMBL" id="KN818312">
    <property type="protein sequence ID" value="KIL59635.1"/>
    <property type="molecule type" value="Genomic_DNA"/>
</dbReference>
<sequence length="66" mass="7459">MQFHPLVGCLLDKDNVAFKNSRVLDNVRVLLIEVPKSCSTRRKQGPVSNLEPDFNRMQGCRSVVMA</sequence>
<organism evidence="1 2">
    <name type="scientific">Amanita muscaria (strain Koide BX008)</name>
    <dbReference type="NCBI Taxonomy" id="946122"/>
    <lineage>
        <taxon>Eukaryota</taxon>
        <taxon>Fungi</taxon>
        <taxon>Dikarya</taxon>
        <taxon>Basidiomycota</taxon>
        <taxon>Agaricomycotina</taxon>
        <taxon>Agaricomycetes</taxon>
        <taxon>Agaricomycetidae</taxon>
        <taxon>Agaricales</taxon>
        <taxon>Pluteineae</taxon>
        <taxon>Amanitaceae</taxon>
        <taxon>Amanita</taxon>
    </lineage>
</organism>
<dbReference type="AlphaFoldDB" id="A0A0C2SA14"/>
<name>A0A0C2SA14_AMAMK</name>
<evidence type="ECO:0000313" key="2">
    <source>
        <dbReference type="Proteomes" id="UP000054549"/>
    </source>
</evidence>